<evidence type="ECO:0000259" key="7">
    <source>
        <dbReference type="Pfam" id="PF22965"/>
    </source>
</evidence>
<dbReference type="InterPro" id="IPR016024">
    <property type="entry name" value="ARM-type_fold"/>
</dbReference>
<reference evidence="10 11" key="1">
    <citation type="submission" date="2022-11" db="EMBL/GenBank/DDBJ databases">
        <title>Mucor velutinosus strain NIH1002 WGS.</title>
        <authorList>
            <person name="Subramanian P."/>
            <person name="Mullikin J.C."/>
            <person name="Segre J.A."/>
            <person name="Zelazny A.M."/>
        </authorList>
    </citation>
    <scope>NUCLEOTIDE SEQUENCE [LARGE SCALE GENOMIC DNA]</scope>
    <source>
        <strain evidence="10 11">NIH1002</strain>
    </source>
</reference>
<name>A0AAN7DPX0_9FUNG</name>
<feature type="domain" description="Integrator complex subunit 7 helical bundle" evidence="9">
    <location>
        <begin position="570"/>
        <end position="646"/>
    </location>
</feature>
<dbReference type="RefSeq" id="XP_064687285.1">
    <property type="nucleotide sequence ID" value="XM_064825771.1"/>
</dbReference>
<dbReference type="SUPFAM" id="SSF48371">
    <property type="entry name" value="ARM repeat"/>
    <property type="match status" value="1"/>
</dbReference>
<protein>
    <recommendedName>
        <fullName evidence="4">Integrator complex subunit 7</fullName>
    </recommendedName>
</protein>
<dbReference type="InterPro" id="IPR054519">
    <property type="entry name" value="INTS7_C"/>
</dbReference>
<accession>A0AAN7DPX0</accession>
<comment type="caution">
    <text evidence="10">The sequence shown here is derived from an EMBL/GenBank/DDBJ whole genome shotgun (WGS) entry which is preliminary data.</text>
</comment>
<dbReference type="Pfam" id="PF24436">
    <property type="entry name" value="INTS7_N"/>
    <property type="match status" value="1"/>
</dbReference>
<evidence type="ECO:0000256" key="6">
    <source>
        <dbReference type="ARBA" id="ARBA00023242"/>
    </source>
</evidence>
<comment type="subcellular location">
    <subcellularLocation>
        <location evidence="2">Cytoplasm</location>
    </subcellularLocation>
    <subcellularLocation>
        <location evidence="1">Nucleus</location>
    </subcellularLocation>
</comment>
<dbReference type="GO" id="GO:0034472">
    <property type="term" value="P:snRNA 3'-end processing"/>
    <property type="evidence" value="ECO:0007669"/>
    <property type="project" value="TreeGrafter"/>
</dbReference>
<evidence type="ECO:0000259" key="8">
    <source>
        <dbReference type="Pfam" id="PF24436"/>
    </source>
</evidence>
<organism evidence="10 11">
    <name type="scientific">Mucor velutinosus</name>
    <dbReference type="NCBI Taxonomy" id="708070"/>
    <lineage>
        <taxon>Eukaryota</taxon>
        <taxon>Fungi</taxon>
        <taxon>Fungi incertae sedis</taxon>
        <taxon>Mucoromycota</taxon>
        <taxon>Mucoromycotina</taxon>
        <taxon>Mucoromycetes</taxon>
        <taxon>Mucorales</taxon>
        <taxon>Mucorineae</taxon>
        <taxon>Mucoraceae</taxon>
        <taxon>Mucor</taxon>
    </lineage>
</organism>
<dbReference type="GO" id="GO:0005737">
    <property type="term" value="C:cytoplasm"/>
    <property type="evidence" value="ECO:0007669"/>
    <property type="project" value="UniProtKB-SubCell"/>
</dbReference>
<keyword evidence="5" id="KW-0963">Cytoplasm</keyword>
<evidence type="ECO:0000313" key="11">
    <source>
        <dbReference type="Proteomes" id="UP001304243"/>
    </source>
</evidence>
<keyword evidence="11" id="KW-1185">Reference proteome</keyword>
<dbReference type="GO" id="GO:0032039">
    <property type="term" value="C:integrator complex"/>
    <property type="evidence" value="ECO:0007669"/>
    <property type="project" value="InterPro"/>
</dbReference>
<dbReference type="EMBL" id="JASEJX010000009">
    <property type="protein sequence ID" value="KAK4520619.1"/>
    <property type="molecule type" value="Genomic_DNA"/>
</dbReference>
<evidence type="ECO:0000256" key="4">
    <source>
        <dbReference type="ARBA" id="ARBA00015336"/>
    </source>
</evidence>
<dbReference type="AlphaFoldDB" id="A0AAN7DPX0"/>
<dbReference type="InterPro" id="IPR056516">
    <property type="entry name" value="INTS7_N"/>
</dbReference>
<comment type="similarity">
    <text evidence="3">Belongs to the Integrator subunit 7 family.</text>
</comment>
<evidence type="ECO:0000259" key="9">
    <source>
        <dbReference type="Pfam" id="PF24437"/>
    </source>
</evidence>
<dbReference type="InterPro" id="IPR056517">
    <property type="entry name" value="INTS7_HB"/>
</dbReference>
<dbReference type="PANTHER" id="PTHR13322">
    <property type="entry name" value="C1ORF73 PROTEIN"/>
    <property type="match status" value="1"/>
</dbReference>
<proteinExistence type="inferred from homology"/>
<dbReference type="GeneID" id="89950183"/>
<evidence type="ECO:0000256" key="2">
    <source>
        <dbReference type="ARBA" id="ARBA00004496"/>
    </source>
</evidence>
<dbReference type="Pfam" id="PF24437">
    <property type="entry name" value="INTS7_HB"/>
    <property type="match status" value="1"/>
</dbReference>
<dbReference type="Proteomes" id="UP001304243">
    <property type="component" value="Unassembled WGS sequence"/>
</dbReference>
<evidence type="ECO:0000256" key="1">
    <source>
        <dbReference type="ARBA" id="ARBA00004123"/>
    </source>
</evidence>
<evidence type="ECO:0000313" key="10">
    <source>
        <dbReference type="EMBL" id="KAK4520619.1"/>
    </source>
</evidence>
<gene>
    <name evidence="10" type="ORF">ATC70_006497</name>
</gene>
<feature type="domain" description="Integrator complex subunit 7 N-terminal" evidence="8">
    <location>
        <begin position="37"/>
        <end position="539"/>
    </location>
</feature>
<evidence type="ECO:0000256" key="3">
    <source>
        <dbReference type="ARBA" id="ARBA00008565"/>
    </source>
</evidence>
<keyword evidence="6" id="KW-0539">Nucleus</keyword>
<dbReference type="PANTHER" id="PTHR13322:SF2">
    <property type="entry name" value="INTEGRATOR COMPLEX SUBUNIT 7"/>
    <property type="match status" value="1"/>
</dbReference>
<feature type="domain" description="Integrator complex subunit 7 C-terminal" evidence="7">
    <location>
        <begin position="812"/>
        <end position="952"/>
    </location>
</feature>
<dbReference type="InterPro" id="IPR033060">
    <property type="entry name" value="INTS7"/>
</dbReference>
<sequence>MEDSYATARDQSDGHKALLELEKQFNKKARAATLSIQGSQIQALTGFIHMFEQYPYPVVINAAILKLADWFRLHNNSVKYYVYKVFKDASDLHLTKVINIEETVRRILPILGSNDPIARSISLRVLGCMSMIIAEKLDVQFAIIQRLELATDRIELEAAIWAGDQICARSNRFPSVIFSKVVDKLQDKQTPFDIKLRLVKIFRHMHQDIGMARQAKLTCLVLLEDPHTDSKLVIVTLRTLTLLLSQAVIDRKEQINRLLDYALNDQREDICYNVLYDLVLLGKNDIMFDETHIIRLLQMITTTKRRRIQQRAMHCAQTLIETHRKLIVRIMTNETRLATFMSHVEECERIMHRSIELQHYTNMISSARLLYSILRIAFTHQVDGNAMDVDIPVMPTLSALGHRVADTITQVDLKLITQEKSITQSNKSRLRELLKIKANFCLLLDDWDCDATFRHTYTLLTDADDDTAAVLLPYLSTISKKCRQLANWFPQEAIEELQKRINRPSVYVNLIRLLLRTTESNHEITATLLQLLHEFGQWDQSTECYSKNGWNLYLIGLEAGSCQWYELMYLIMKDLRKRVDTEASYFWLSALSSLAQAEHSLSNKDAVSDLYIQSMLELKALRSFDQPRFDQMWFIQLRMEFIQAIERTKAILAATLSPKKLARQMQTSAVMFREIAFRYDFIAQVQFGADKEVLNVIESYKIRALVCEHAARTFMGSDQVFFCVDPSLIPLITQTETAAPHRMVDTAGYMMHQSKQFLRKVTAWEELAHLEGNDRRQTCEQDFVYILDAILAEPLLIPRSFFKSRKNVNIQLTTEPMLSELKPITLQQNEDLVIEFEGLVQVNPHVKYLEKKIQKAVIVCFVTTEKILHLDDRIGVNMIFSEPAQMLQAENNQSILVQPPTVYVANVRNSYFTYTGLLSLPKSKTRELLPKTKKEAWVNVFVKILDEDSGIWSIGPLQWGKVIW</sequence>
<evidence type="ECO:0000256" key="5">
    <source>
        <dbReference type="ARBA" id="ARBA00022490"/>
    </source>
</evidence>
<dbReference type="Pfam" id="PF22965">
    <property type="entry name" value="INTS7_C"/>
    <property type="match status" value="1"/>
</dbReference>